<gene>
    <name evidence="2" type="ORF">GCM10011575_13980</name>
</gene>
<accession>A0A917S599</accession>
<evidence type="ECO:0000313" key="3">
    <source>
        <dbReference type="Proteomes" id="UP000613840"/>
    </source>
</evidence>
<name>A0A917S599_9ACTN</name>
<evidence type="ECO:0000313" key="2">
    <source>
        <dbReference type="EMBL" id="GGL56769.1"/>
    </source>
</evidence>
<dbReference type="EMBL" id="BMMZ01000003">
    <property type="protein sequence ID" value="GGL56769.1"/>
    <property type="molecule type" value="Genomic_DNA"/>
</dbReference>
<sequence length="56" mass="6118">MAGAGVEAAVDELPEELLDDASPEDELPEELPDDELEESELLVEDLELLPDRLSVL</sequence>
<feature type="compositionally biased region" description="Acidic residues" evidence="1">
    <location>
        <begin position="9"/>
        <end position="35"/>
    </location>
</feature>
<dbReference type="Proteomes" id="UP000613840">
    <property type="component" value="Unassembled WGS sequence"/>
</dbReference>
<protein>
    <submittedName>
        <fullName evidence="2">Uncharacterized protein</fullName>
    </submittedName>
</protein>
<reference evidence="2" key="2">
    <citation type="submission" date="2020-09" db="EMBL/GenBank/DDBJ databases">
        <authorList>
            <person name="Sun Q."/>
            <person name="Zhou Y."/>
        </authorList>
    </citation>
    <scope>NUCLEOTIDE SEQUENCE</scope>
    <source>
        <strain evidence="2">CGMCC 4.7306</strain>
    </source>
</reference>
<feature type="region of interest" description="Disordered" evidence="1">
    <location>
        <begin position="1"/>
        <end position="35"/>
    </location>
</feature>
<dbReference type="AlphaFoldDB" id="A0A917S599"/>
<organism evidence="2 3">
    <name type="scientific">Microlunatus endophyticus</name>
    <dbReference type="NCBI Taxonomy" id="1716077"/>
    <lineage>
        <taxon>Bacteria</taxon>
        <taxon>Bacillati</taxon>
        <taxon>Actinomycetota</taxon>
        <taxon>Actinomycetes</taxon>
        <taxon>Propionibacteriales</taxon>
        <taxon>Propionibacteriaceae</taxon>
        <taxon>Microlunatus</taxon>
    </lineage>
</organism>
<evidence type="ECO:0000256" key="1">
    <source>
        <dbReference type="SAM" id="MobiDB-lite"/>
    </source>
</evidence>
<comment type="caution">
    <text evidence="2">The sequence shown here is derived from an EMBL/GenBank/DDBJ whole genome shotgun (WGS) entry which is preliminary data.</text>
</comment>
<keyword evidence="3" id="KW-1185">Reference proteome</keyword>
<reference evidence="2" key="1">
    <citation type="journal article" date="2014" name="Int. J. Syst. Evol. Microbiol.">
        <title>Complete genome sequence of Corynebacterium casei LMG S-19264T (=DSM 44701T), isolated from a smear-ripened cheese.</title>
        <authorList>
            <consortium name="US DOE Joint Genome Institute (JGI-PGF)"/>
            <person name="Walter F."/>
            <person name="Albersmeier A."/>
            <person name="Kalinowski J."/>
            <person name="Ruckert C."/>
        </authorList>
    </citation>
    <scope>NUCLEOTIDE SEQUENCE</scope>
    <source>
        <strain evidence="2">CGMCC 4.7306</strain>
    </source>
</reference>
<proteinExistence type="predicted"/>